<comment type="caution">
    <text evidence="5">The sequence shown here is derived from an EMBL/GenBank/DDBJ whole genome shotgun (WGS) entry which is preliminary data.</text>
</comment>
<dbReference type="SUPFAM" id="SSF48452">
    <property type="entry name" value="TPR-like"/>
    <property type="match status" value="1"/>
</dbReference>
<evidence type="ECO:0000256" key="2">
    <source>
        <dbReference type="ARBA" id="ARBA00023163"/>
    </source>
</evidence>
<dbReference type="InterPro" id="IPR051677">
    <property type="entry name" value="AfsR-DnrI-RedD_regulator"/>
</dbReference>
<dbReference type="Proteomes" id="UP001589647">
    <property type="component" value="Unassembled WGS sequence"/>
</dbReference>
<gene>
    <name evidence="5" type="ORF">ACFFV7_53405</name>
</gene>
<dbReference type="PANTHER" id="PTHR35807:SF1">
    <property type="entry name" value="TRANSCRIPTIONAL REGULATOR REDD"/>
    <property type="match status" value="1"/>
</dbReference>
<protein>
    <submittedName>
        <fullName evidence="5">BTAD domain-containing putative transcriptional regulator</fullName>
    </submittedName>
</protein>
<dbReference type="SMART" id="SM01043">
    <property type="entry name" value="BTAD"/>
    <property type="match status" value="1"/>
</dbReference>
<name>A0ABV5J0M9_9ACTN</name>
<sequence>MEFRLLGPVQAIIGDGRQADLGPPMHRLLLAVLLAADGRPVPADTLITRLWDRQPATARDLLHGYASKLRARLTTPTGAVDGTPAMPPAHEHGYRLPVARHQVDAHRFHDDLAAARALPPGDPATTARLLRQALAHWHPDGAGDDLRPAEPLAGLGGTWAEDYRACLLGEHRAALLECLRAELTLDRHGAIIPQLEHLARADPTDETITALLLHACHQAGRQAHATRAYREHYDHLRQASLVPSPELNRLYTQILNNDPALSRPPHTGIARLTPPAPDRPHPRPAAGPAHHTASRPPRPRRRRIC</sequence>
<keyword evidence="6" id="KW-1185">Reference proteome</keyword>
<evidence type="ECO:0000256" key="1">
    <source>
        <dbReference type="ARBA" id="ARBA00023015"/>
    </source>
</evidence>
<dbReference type="PANTHER" id="PTHR35807">
    <property type="entry name" value="TRANSCRIPTIONAL REGULATOR REDD-RELATED"/>
    <property type="match status" value="1"/>
</dbReference>
<dbReference type="Gene3D" id="1.10.10.10">
    <property type="entry name" value="Winged helix-like DNA-binding domain superfamily/Winged helix DNA-binding domain"/>
    <property type="match status" value="1"/>
</dbReference>
<dbReference type="SUPFAM" id="SSF46894">
    <property type="entry name" value="C-terminal effector domain of the bipartite response regulators"/>
    <property type="match status" value="1"/>
</dbReference>
<dbReference type="InterPro" id="IPR005158">
    <property type="entry name" value="BTAD"/>
</dbReference>
<feature type="domain" description="Bacterial transcriptional activator" evidence="4">
    <location>
        <begin position="103"/>
        <end position="255"/>
    </location>
</feature>
<reference evidence="5 6" key="1">
    <citation type="submission" date="2024-09" db="EMBL/GenBank/DDBJ databases">
        <authorList>
            <person name="Sun Q."/>
            <person name="Mori K."/>
        </authorList>
    </citation>
    <scope>NUCLEOTIDE SEQUENCE [LARGE SCALE GENOMIC DNA]</scope>
    <source>
        <strain evidence="5 6">CCM 3426</strain>
    </source>
</reference>
<dbReference type="Gene3D" id="1.25.40.10">
    <property type="entry name" value="Tetratricopeptide repeat domain"/>
    <property type="match status" value="1"/>
</dbReference>
<organism evidence="5 6">
    <name type="scientific">Nonomuraea spiralis</name>
    <dbReference type="NCBI Taxonomy" id="46182"/>
    <lineage>
        <taxon>Bacteria</taxon>
        <taxon>Bacillati</taxon>
        <taxon>Actinomycetota</taxon>
        <taxon>Actinomycetes</taxon>
        <taxon>Streptosporangiales</taxon>
        <taxon>Streptosporangiaceae</taxon>
        <taxon>Nonomuraea</taxon>
    </lineage>
</organism>
<evidence type="ECO:0000313" key="6">
    <source>
        <dbReference type="Proteomes" id="UP001589647"/>
    </source>
</evidence>
<dbReference type="Pfam" id="PF03704">
    <property type="entry name" value="BTAD"/>
    <property type="match status" value="1"/>
</dbReference>
<dbReference type="InterPro" id="IPR036388">
    <property type="entry name" value="WH-like_DNA-bd_sf"/>
</dbReference>
<accession>A0ABV5J0M9</accession>
<dbReference type="EMBL" id="JBHMEI010000111">
    <property type="protein sequence ID" value="MFB9210067.1"/>
    <property type="molecule type" value="Genomic_DNA"/>
</dbReference>
<proteinExistence type="predicted"/>
<evidence type="ECO:0000259" key="4">
    <source>
        <dbReference type="SMART" id="SM01043"/>
    </source>
</evidence>
<keyword evidence="2" id="KW-0804">Transcription</keyword>
<evidence type="ECO:0000313" key="5">
    <source>
        <dbReference type="EMBL" id="MFB9210067.1"/>
    </source>
</evidence>
<evidence type="ECO:0000256" key="3">
    <source>
        <dbReference type="SAM" id="MobiDB-lite"/>
    </source>
</evidence>
<dbReference type="RefSeq" id="WP_189651174.1">
    <property type="nucleotide sequence ID" value="NZ_BMRC01000018.1"/>
</dbReference>
<dbReference type="InterPro" id="IPR011990">
    <property type="entry name" value="TPR-like_helical_dom_sf"/>
</dbReference>
<dbReference type="InterPro" id="IPR016032">
    <property type="entry name" value="Sig_transdc_resp-reg_C-effctor"/>
</dbReference>
<keyword evidence="1" id="KW-0805">Transcription regulation</keyword>
<feature type="region of interest" description="Disordered" evidence="3">
    <location>
        <begin position="258"/>
        <end position="305"/>
    </location>
</feature>